<comment type="subcellular location">
    <subcellularLocation>
        <location evidence="8">Cytoplasm</location>
    </subcellularLocation>
</comment>
<keyword evidence="2 8" id="KW-0808">Transferase</keyword>
<feature type="binding site" evidence="8">
    <location>
        <position position="61"/>
    </location>
    <ligand>
        <name>Mg(2+)</name>
        <dbReference type="ChEBI" id="CHEBI:18420"/>
    </ligand>
</feature>
<dbReference type="GO" id="GO:0006633">
    <property type="term" value="P:fatty acid biosynthetic process"/>
    <property type="evidence" value="ECO:0007669"/>
    <property type="project" value="UniProtKB-UniRule"/>
</dbReference>
<evidence type="ECO:0000256" key="6">
    <source>
        <dbReference type="ARBA" id="ARBA00023098"/>
    </source>
</evidence>
<feature type="domain" description="4'-phosphopantetheinyl transferase" evidence="10">
    <location>
        <begin position="8"/>
        <end position="101"/>
    </location>
</feature>
<feature type="region of interest" description="Disordered" evidence="9">
    <location>
        <begin position="129"/>
        <end position="154"/>
    </location>
</feature>
<gene>
    <name evidence="8" type="primary">acpS</name>
    <name evidence="11" type="ORF">FHX42_001311</name>
</gene>
<keyword evidence="7 8" id="KW-0275">Fatty acid biosynthesis</keyword>
<keyword evidence="6 8" id="KW-0443">Lipid metabolism</keyword>
<dbReference type="GO" id="GO:0005737">
    <property type="term" value="C:cytoplasm"/>
    <property type="evidence" value="ECO:0007669"/>
    <property type="project" value="UniProtKB-SubCell"/>
</dbReference>
<dbReference type="CDD" id="cd03440">
    <property type="entry name" value="hot_dog"/>
    <property type="match status" value="1"/>
</dbReference>
<dbReference type="Proteomes" id="UP000569329">
    <property type="component" value="Unassembled WGS sequence"/>
</dbReference>
<comment type="caution">
    <text evidence="11">The sequence shown here is derived from an EMBL/GenBank/DDBJ whole genome shotgun (WGS) entry which is preliminary data.</text>
</comment>
<protein>
    <recommendedName>
        <fullName evidence="8">Holo-[acyl-carrier-protein] synthase</fullName>
        <shortName evidence="8">Holo-ACP synthase</shortName>
        <ecNumber evidence="8">2.7.8.7</ecNumber>
    </recommendedName>
    <alternativeName>
        <fullName evidence="8">4'-phosphopantetheinyl transferase AcpS</fullName>
    </alternativeName>
</protein>
<dbReference type="Gene3D" id="3.90.470.20">
    <property type="entry name" value="4'-phosphopantetheinyl transferase domain"/>
    <property type="match status" value="1"/>
</dbReference>
<comment type="catalytic activity">
    <reaction evidence="8">
        <text>apo-[ACP] + CoA = holo-[ACP] + adenosine 3',5'-bisphosphate + H(+)</text>
        <dbReference type="Rhea" id="RHEA:12068"/>
        <dbReference type="Rhea" id="RHEA-COMP:9685"/>
        <dbReference type="Rhea" id="RHEA-COMP:9690"/>
        <dbReference type="ChEBI" id="CHEBI:15378"/>
        <dbReference type="ChEBI" id="CHEBI:29999"/>
        <dbReference type="ChEBI" id="CHEBI:57287"/>
        <dbReference type="ChEBI" id="CHEBI:58343"/>
        <dbReference type="ChEBI" id="CHEBI:64479"/>
        <dbReference type="EC" id="2.7.8.7"/>
    </reaction>
</comment>
<comment type="cofactor">
    <cofactor evidence="8">
        <name>Mg(2+)</name>
        <dbReference type="ChEBI" id="CHEBI:18420"/>
    </cofactor>
</comment>
<dbReference type="InterPro" id="IPR002582">
    <property type="entry name" value="ACPS"/>
</dbReference>
<dbReference type="GO" id="GO:0000287">
    <property type="term" value="F:magnesium ion binding"/>
    <property type="evidence" value="ECO:0007669"/>
    <property type="project" value="UniProtKB-UniRule"/>
</dbReference>
<dbReference type="InterPro" id="IPR004568">
    <property type="entry name" value="Ppantetheine-prot_Trfase_dom"/>
</dbReference>
<evidence type="ECO:0000256" key="7">
    <source>
        <dbReference type="ARBA" id="ARBA00023160"/>
    </source>
</evidence>
<reference evidence="11 12" key="1">
    <citation type="submission" date="2020-07" db="EMBL/GenBank/DDBJ databases">
        <title>Sequencing the genomes of 1000 actinobacteria strains.</title>
        <authorList>
            <person name="Klenk H.-P."/>
        </authorList>
    </citation>
    <scope>NUCLEOTIDE SEQUENCE [LARGE SCALE GENOMIC DNA]</scope>
    <source>
        <strain evidence="11 12">DSM 45975</strain>
    </source>
</reference>
<keyword evidence="3 8" id="KW-0479">Metal-binding</keyword>
<evidence type="ECO:0000313" key="12">
    <source>
        <dbReference type="Proteomes" id="UP000569329"/>
    </source>
</evidence>
<evidence type="ECO:0000256" key="5">
    <source>
        <dbReference type="ARBA" id="ARBA00022842"/>
    </source>
</evidence>
<evidence type="ECO:0000256" key="9">
    <source>
        <dbReference type="SAM" id="MobiDB-lite"/>
    </source>
</evidence>
<keyword evidence="12" id="KW-1185">Reference proteome</keyword>
<dbReference type="NCBIfam" id="TIGR00556">
    <property type="entry name" value="pantethn_trn"/>
    <property type="match status" value="1"/>
</dbReference>
<dbReference type="InterPro" id="IPR008278">
    <property type="entry name" value="4-PPantetheinyl_Trfase_dom"/>
</dbReference>
<sequence length="287" mass="30709">MTRQGSARIGVDVLDSTELDQLLRRAWFLRYCYAPEEIGRADELGAERRREFLAGRFAAKEAVLKAMGKGLLQGVAPREICVTQADDGSPEVRLEGAAAELPSPSTDLALSISHKDTVVTAVAVPLPPAHTGTTALPPRTEETTPMTAPNTGEDTTTTAFLRVRIGQEDAHYGGGIVDGAHILKLFGDLVTEITIRTDGDEGLLSEYSAVKFTAPVAPGDYVEATARLTSKTRLRRVVDLRAHKVIAADPADRPSRARRLDEPRLVCSATATTVVPAQKVTAASGED</sequence>
<dbReference type="RefSeq" id="WP_182543168.1">
    <property type="nucleotide sequence ID" value="NZ_JACGWZ010000001.1"/>
</dbReference>
<evidence type="ECO:0000256" key="1">
    <source>
        <dbReference type="ARBA" id="ARBA00022516"/>
    </source>
</evidence>
<dbReference type="InterPro" id="IPR037143">
    <property type="entry name" value="4-PPantetheinyl_Trfase_dom_sf"/>
</dbReference>
<dbReference type="InterPro" id="IPR029069">
    <property type="entry name" value="HotDog_dom_sf"/>
</dbReference>
<keyword evidence="1 8" id="KW-0444">Lipid biosynthesis</keyword>
<keyword evidence="5 8" id="KW-0460">Magnesium</keyword>
<dbReference type="Gene3D" id="3.10.129.10">
    <property type="entry name" value="Hotdog Thioesterase"/>
    <property type="match status" value="1"/>
</dbReference>
<evidence type="ECO:0000256" key="8">
    <source>
        <dbReference type="HAMAP-Rule" id="MF_00101"/>
    </source>
</evidence>
<dbReference type="EMBL" id="JACGWZ010000001">
    <property type="protein sequence ID" value="MBA8823982.1"/>
    <property type="molecule type" value="Genomic_DNA"/>
</dbReference>
<dbReference type="SUPFAM" id="SSF56214">
    <property type="entry name" value="4'-phosphopantetheinyl transferase"/>
    <property type="match status" value="1"/>
</dbReference>
<comment type="function">
    <text evidence="8">Transfers the 4'-phosphopantetheine moiety from coenzyme A to a Ser of acyl-carrier-protein.</text>
</comment>
<dbReference type="HAMAP" id="MF_00101">
    <property type="entry name" value="AcpS"/>
    <property type="match status" value="1"/>
</dbReference>
<dbReference type="EC" id="2.7.8.7" evidence="8"/>
<keyword evidence="8" id="KW-0963">Cytoplasm</keyword>
<evidence type="ECO:0000256" key="4">
    <source>
        <dbReference type="ARBA" id="ARBA00022832"/>
    </source>
</evidence>
<dbReference type="GO" id="GO:0008897">
    <property type="term" value="F:holo-[acyl-carrier-protein] synthase activity"/>
    <property type="evidence" value="ECO:0007669"/>
    <property type="project" value="UniProtKB-UniRule"/>
</dbReference>
<evidence type="ECO:0000259" key="10">
    <source>
        <dbReference type="Pfam" id="PF01648"/>
    </source>
</evidence>
<organism evidence="11 12">
    <name type="scientific">Halosaccharopolyspora lacisalsi</name>
    <dbReference type="NCBI Taxonomy" id="1000566"/>
    <lineage>
        <taxon>Bacteria</taxon>
        <taxon>Bacillati</taxon>
        <taxon>Actinomycetota</taxon>
        <taxon>Actinomycetes</taxon>
        <taxon>Pseudonocardiales</taxon>
        <taxon>Pseudonocardiaceae</taxon>
        <taxon>Halosaccharopolyspora</taxon>
    </lineage>
</organism>
<dbReference type="Pfam" id="PF01648">
    <property type="entry name" value="ACPS"/>
    <property type="match status" value="1"/>
</dbReference>
<accession>A0A839DPQ3</accession>
<proteinExistence type="inferred from homology"/>
<comment type="similarity">
    <text evidence="8">Belongs to the P-Pant transferase superfamily. AcpS family.</text>
</comment>
<dbReference type="SUPFAM" id="SSF54637">
    <property type="entry name" value="Thioesterase/thiol ester dehydrase-isomerase"/>
    <property type="match status" value="1"/>
</dbReference>
<dbReference type="AlphaFoldDB" id="A0A839DPQ3"/>
<name>A0A839DPQ3_9PSEU</name>
<feature type="binding site" evidence="8">
    <location>
        <position position="12"/>
    </location>
    <ligand>
        <name>Mg(2+)</name>
        <dbReference type="ChEBI" id="CHEBI:18420"/>
    </ligand>
</feature>
<evidence type="ECO:0000256" key="3">
    <source>
        <dbReference type="ARBA" id="ARBA00022723"/>
    </source>
</evidence>
<evidence type="ECO:0000256" key="2">
    <source>
        <dbReference type="ARBA" id="ARBA00022679"/>
    </source>
</evidence>
<feature type="compositionally biased region" description="Polar residues" evidence="9">
    <location>
        <begin position="143"/>
        <end position="154"/>
    </location>
</feature>
<keyword evidence="4 8" id="KW-0276">Fatty acid metabolism</keyword>
<evidence type="ECO:0000313" key="11">
    <source>
        <dbReference type="EMBL" id="MBA8823982.1"/>
    </source>
</evidence>